<reference evidence="1 2" key="1">
    <citation type="submission" date="2019-03" db="EMBL/GenBank/DDBJ databases">
        <title>The complete genome sequence of Neokomagataea sp. Jb2 NBRC113641.</title>
        <authorList>
            <person name="Chua K.-O."/>
            <person name="Chan K.-G."/>
            <person name="See-Too W.-S."/>
        </authorList>
    </citation>
    <scope>NUCLEOTIDE SEQUENCE [LARGE SCALE GENOMIC DNA]</scope>
    <source>
        <strain evidence="1 2">Jb2</strain>
    </source>
</reference>
<sequence>MSEQIFELVGYGAEIRAFGSQLGKWGRAGSDLYAVLQTPFTPLNEAHSALLDLLKVAYNDGLGDNLLKRYKALVQDFTFDRFEEFSTRLEKATPFFNKWVQGVRFYKTLFAQGVDKIEVTPAQAEELAQLHQYLEANIYLVLPSLF</sequence>
<dbReference type="EMBL" id="SORZ01000002">
    <property type="protein sequence ID" value="TPW33877.1"/>
    <property type="molecule type" value="Genomic_DNA"/>
</dbReference>
<dbReference type="AlphaFoldDB" id="A0A506UKK8"/>
<protein>
    <submittedName>
        <fullName evidence="1">Uncharacterized protein</fullName>
    </submittedName>
</protein>
<keyword evidence="2" id="KW-1185">Reference proteome</keyword>
<gene>
    <name evidence="1" type="ORF">E3202_04610</name>
</gene>
<accession>A0A506UKK8</accession>
<name>A0A506UKK8_9PROT</name>
<dbReference type="RefSeq" id="WP_165600595.1">
    <property type="nucleotide sequence ID" value="NZ_SORZ01000002.1"/>
</dbReference>
<comment type="caution">
    <text evidence="1">The sequence shown here is derived from an EMBL/GenBank/DDBJ whole genome shotgun (WGS) entry which is preliminary data.</text>
</comment>
<evidence type="ECO:0000313" key="2">
    <source>
        <dbReference type="Proteomes" id="UP000315037"/>
    </source>
</evidence>
<proteinExistence type="predicted"/>
<evidence type="ECO:0000313" key="1">
    <source>
        <dbReference type="EMBL" id="TPW33877.1"/>
    </source>
</evidence>
<dbReference type="Proteomes" id="UP000315037">
    <property type="component" value="Unassembled WGS sequence"/>
</dbReference>
<organism evidence="1 2">
    <name type="scientific">Oecophyllibacter saccharovorans</name>
    <dbReference type="NCBI Taxonomy" id="2558360"/>
    <lineage>
        <taxon>Bacteria</taxon>
        <taxon>Pseudomonadati</taxon>
        <taxon>Pseudomonadota</taxon>
        <taxon>Alphaproteobacteria</taxon>
        <taxon>Acetobacterales</taxon>
        <taxon>Acetobacteraceae</taxon>
        <taxon>Oecophyllibacter</taxon>
    </lineage>
</organism>